<organism evidence="1 2">
    <name type="scientific">Streptomyces griseoviridis</name>
    <dbReference type="NCBI Taxonomy" id="45398"/>
    <lineage>
        <taxon>Bacteria</taxon>
        <taxon>Bacillati</taxon>
        <taxon>Actinomycetota</taxon>
        <taxon>Actinomycetes</taxon>
        <taxon>Kitasatosporales</taxon>
        <taxon>Streptomycetaceae</taxon>
        <taxon>Streptomyces</taxon>
    </lineage>
</organism>
<keyword evidence="2" id="KW-1185">Reference proteome</keyword>
<evidence type="ECO:0000313" key="1">
    <source>
        <dbReference type="EMBL" id="MDP9680260.1"/>
    </source>
</evidence>
<accession>A0ABT9L983</accession>
<name>A0ABT9L983_STRGD</name>
<reference evidence="1 2" key="1">
    <citation type="submission" date="2023-07" db="EMBL/GenBank/DDBJ databases">
        <title>Sequencing the genomes of 1000 actinobacteria strains.</title>
        <authorList>
            <person name="Klenk H.-P."/>
        </authorList>
    </citation>
    <scope>NUCLEOTIDE SEQUENCE [LARGE SCALE GENOMIC DNA]</scope>
    <source>
        <strain evidence="1 2">DSM 40229</strain>
    </source>
</reference>
<comment type="caution">
    <text evidence="1">The sequence shown here is derived from an EMBL/GenBank/DDBJ whole genome shotgun (WGS) entry which is preliminary data.</text>
</comment>
<evidence type="ECO:0000313" key="2">
    <source>
        <dbReference type="Proteomes" id="UP001231675"/>
    </source>
</evidence>
<proteinExistence type="predicted"/>
<dbReference type="EMBL" id="JAURUD010000001">
    <property type="protein sequence ID" value="MDP9680260.1"/>
    <property type="molecule type" value="Genomic_DNA"/>
</dbReference>
<sequence length="40" mass="4191">MVSLVRARAARGIDGTTHRTLRSVLSTSVSANLPVKAIGQ</sequence>
<dbReference type="Proteomes" id="UP001231675">
    <property type="component" value="Unassembled WGS sequence"/>
</dbReference>
<protein>
    <submittedName>
        <fullName evidence="1">Uncharacterized protein</fullName>
    </submittedName>
</protein>
<gene>
    <name evidence="1" type="ORF">J2S47_000762</name>
</gene>